<reference evidence="10" key="1">
    <citation type="submission" date="2020-08" db="EMBL/GenBank/DDBJ databases">
        <title>Genomic Encyclopedia of Type Strains, Phase IV (KMG-V): Genome sequencing to study the core and pangenomes of soil and plant-associated prokaryotes.</title>
        <authorList>
            <person name="Whitman W."/>
        </authorList>
    </citation>
    <scope>NUCLEOTIDE SEQUENCE [LARGE SCALE GENOMIC DNA]</scope>
    <source>
        <strain evidence="10">M8UP27</strain>
    </source>
</reference>
<evidence type="ECO:0000256" key="4">
    <source>
        <dbReference type="ARBA" id="ARBA00022989"/>
    </source>
</evidence>
<feature type="transmembrane region" description="Helical" evidence="7">
    <location>
        <begin position="763"/>
        <end position="782"/>
    </location>
</feature>
<keyword evidence="5 7" id="KW-0472">Membrane</keyword>
<evidence type="ECO:0000259" key="9">
    <source>
        <dbReference type="Pfam" id="PF12704"/>
    </source>
</evidence>
<evidence type="ECO:0000256" key="6">
    <source>
        <dbReference type="ARBA" id="ARBA00038076"/>
    </source>
</evidence>
<comment type="caution">
    <text evidence="10">The sequence shown here is derived from an EMBL/GenBank/DDBJ whole genome shotgun (WGS) entry which is preliminary data.</text>
</comment>
<dbReference type="InterPro" id="IPR017800">
    <property type="entry name" value="ADOP"/>
</dbReference>
<proteinExistence type="inferred from homology"/>
<feature type="domain" description="MacB-like periplasmic core" evidence="9">
    <location>
        <begin position="23"/>
        <end position="243"/>
    </location>
</feature>
<evidence type="ECO:0000256" key="1">
    <source>
        <dbReference type="ARBA" id="ARBA00004651"/>
    </source>
</evidence>
<feature type="domain" description="ABC3 transporter permease C-terminal" evidence="8">
    <location>
        <begin position="288"/>
        <end position="406"/>
    </location>
</feature>
<dbReference type="PANTHER" id="PTHR30572">
    <property type="entry name" value="MEMBRANE COMPONENT OF TRANSPORTER-RELATED"/>
    <property type="match status" value="1"/>
</dbReference>
<keyword evidence="3 7" id="KW-0812">Transmembrane</keyword>
<dbReference type="Proteomes" id="UP000568106">
    <property type="component" value="Unassembled WGS sequence"/>
</dbReference>
<dbReference type="InterPro" id="IPR025857">
    <property type="entry name" value="MacB_PCD"/>
</dbReference>
<dbReference type="PANTHER" id="PTHR30572:SF4">
    <property type="entry name" value="ABC TRANSPORTER PERMEASE YTRF"/>
    <property type="match status" value="1"/>
</dbReference>
<evidence type="ECO:0000256" key="7">
    <source>
        <dbReference type="SAM" id="Phobius"/>
    </source>
</evidence>
<gene>
    <name evidence="10" type="ORF">HDF09_000690</name>
</gene>
<sequence length="831" mass="88934">MRSFFQYLKIAIRHLSKSPGFAATAILMLALAIGATTAIFSLVEGVLLRPLPFPEPSRLVVLSDILKGLDTGSGNNEAGVTAPDIRNYTRDTHSFTSLGGYHSTSYELSGAGEPANVNATRMSSGVFPALAVQPLLGRFFTQQEDDQRQQVLVLSYATWQTRFQGDPNILGRKVLLDRKPYLIIGVMPRNFEFPLVPGHLNRSEFWVPVSFETEELGIGAASWNFQMVGRLKPGVTISQAIEDANLVAKETVRNYPAFMAGFSITSIIRPLDEETVEEARPLIRTLFLAVAVVLLIACANLAGLLLVRSIRRRREIAVRLALGATASTLLWQAILESLVLSVTGGVLGLILATIALRVGIQALPETLPRINEIGLDWPVVAFALGLAVVTGVLCGLAPAFAAIRTSVNDTLKEGGRTGTSGGGHARLRSALVISEIAVALVLLAASGLLLRSFEKMRQVDLGFQPDHTLVASYSLPKKQYGNQTAVNEFSHQLLARLQALPGVKSVGLTTFLPASGNNSSSAFVAEGHVLPATAGGLDLGTSIAVQGDYFRAMGIPLLQGRLFTADDNASQPPVVIVNHMLAQQSWPNQNPIGKRFRIGTETMKTPWATVVGEVADVKENSPDLPLKQQYYMPVEQQEEMAGSLGSPTDISGDSGYIAVRTAMAPEQMENLLRSTVHSIDPQLPLTQVQSMEHAISDTEAPRRFNTALISSFAAIAVLLAVLGIYSVIAFSVALRVQEMAIRMALGSQRAGIVRLVVTSGAKLALFGCAIGLAGALAASRLLRSFLFGVSAFDPLVLTIATLSLLLLALVASLLPARRAASVDLTQALRSE</sequence>
<feature type="domain" description="MacB-like periplasmic core" evidence="9">
    <location>
        <begin position="429"/>
        <end position="671"/>
    </location>
</feature>
<feature type="transmembrane region" description="Helical" evidence="7">
    <location>
        <begin position="286"/>
        <end position="307"/>
    </location>
</feature>
<feature type="transmembrane region" description="Helical" evidence="7">
    <location>
        <begin position="21"/>
        <end position="43"/>
    </location>
</feature>
<dbReference type="InterPro" id="IPR003838">
    <property type="entry name" value="ABC3_permease_C"/>
</dbReference>
<dbReference type="GO" id="GO:0005886">
    <property type="term" value="C:plasma membrane"/>
    <property type="evidence" value="ECO:0007669"/>
    <property type="project" value="UniProtKB-SubCell"/>
</dbReference>
<accession>A0A7W8IFA8</accession>
<comment type="similarity">
    <text evidence="6">Belongs to the ABC-4 integral membrane protein family.</text>
</comment>
<organism evidence="10 11">
    <name type="scientific">Tunturiibacter empetritectus</name>
    <dbReference type="NCBI Taxonomy" id="3069691"/>
    <lineage>
        <taxon>Bacteria</taxon>
        <taxon>Pseudomonadati</taxon>
        <taxon>Acidobacteriota</taxon>
        <taxon>Terriglobia</taxon>
        <taxon>Terriglobales</taxon>
        <taxon>Acidobacteriaceae</taxon>
        <taxon>Tunturiibacter</taxon>
    </lineage>
</organism>
<feature type="transmembrane region" description="Helical" evidence="7">
    <location>
        <begin position="430"/>
        <end position="450"/>
    </location>
</feature>
<evidence type="ECO:0000259" key="8">
    <source>
        <dbReference type="Pfam" id="PF02687"/>
    </source>
</evidence>
<dbReference type="GO" id="GO:0022857">
    <property type="term" value="F:transmembrane transporter activity"/>
    <property type="evidence" value="ECO:0007669"/>
    <property type="project" value="TreeGrafter"/>
</dbReference>
<dbReference type="InterPro" id="IPR050250">
    <property type="entry name" value="Macrolide_Exporter_MacB"/>
</dbReference>
<evidence type="ECO:0000256" key="2">
    <source>
        <dbReference type="ARBA" id="ARBA00022475"/>
    </source>
</evidence>
<dbReference type="Pfam" id="PF02687">
    <property type="entry name" value="FtsX"/>
    <property type="match status" value="2"/>
</dbReference>
<comment type="subcellular location">
    <subcellularLocation>
        <location evidence="1">Cell membrane</location>
        <topology evidence="1">Multi-pass membrane protein</topology>
    </subcellularLocation>
</comment>
<evidence type="ECO:0000256" key="3">
    <source>
        <dbReference type="ARBA" id="ARBA00022692"/>
    </source>
</evidence>
<protein>
    <submittedName>
        <fullName evidence="10">Permease</fullName>
    </submittedName>
</protein>
<feature type="transmembrane region" description="Helical" evidence="7">
    <location>
        <begin position="794"/>
        <end position="814"/>
    </location>
</feature>
<dbReference type="EMBL" id="JACHDY010000001">
    <property type="protein sequence ID" value="MBB5316040.1"/>
    <property type="molecule type" value="Genomic_DNA"/>
</dbReference>
<keyword evidence="11" id="KW-1185">Reference proteome</keyword>
<feature type="transmembrane region" description="Helical" evidence="7">
    <location>
        <begin position="340"/>
        <end position="358"/>
    </location>
</feature>
<feature type="transmembrane region" description="Helical" evidence="7">
    <location>
        <begin position="379"/>
        <end position="403"/>
    </location>
</feature>
<keyword evidence="4 7" id="KW-1133">Transmembrane helix</keyword>
<name>A0A7W8IFA8_9BACT</name>
<evidence type="ECO:0000313" key="11">
    <source>
        <dbReference type="Proteomes" id="UP000568106"/>
    </source>
</evidence>
<feature type="transmembrane region" description="Helical" evidence="7">
    <location>
        <begin position="712"/>
        <end position="734"/>
    </location>
</feature>
<evidence type="ECO:0000256" key="5">
    <source>
        <dbReference type="ARBA" id="ARBA00023136"/>
    </source>
</evidence>
<dbReference type="AlphaFoldDB" id="A0A7W8IFA8"/>
<evidence type="ECO:0000313" key="10">
    <source>
        <dbReference type="EMBL" id="MBB5316040.1"/>
    </source>
</evidence>
<keyword evidence="2" id="KW-1003">Cell membrane</keyword>
<feature type="domain" description="ABC3 transporter permease C-terminal" evidence="8">
    <location>
        <begin position="711"/>
        <end position="821"/>
    </location>
</feature>
<dbReference type="NCBIfam" id="TIGR03434">
    <property type="entry name" value="ADOP"/>
    <property type="match status" value="1"/>
</dbReference>
<dbReference type="Pfam" id="PF12704">
    <property type="entry name" value="MacB_PCD"/>
    <property type="match status" value="2"/>
</dbReference>